<sequence length="214" mass="24481">MDPYRRYSDQTRQPRTDVVYGDSQDILQARRPVPSSQGTFQLPPGHPRMQQTQANSQTYFTQDHQGTPSHQYAQGYSYAPSTQLAHQGSAGPQQYDDSFDAHHRVNLSGDEYSWDDPPRRTASYVRSGQQYNTGARYAQHVEDPERYGVKDAVGTITRFDSQFSGSTSTYARPQNPQRGVSPWPYPQRIDSGYRDYPQTSEYPSRDGKSSRRRQ</sequence>
<evidence type="ECO:0000313" key="2">
    <source>
        <dbReference type="EMBL" id="RFN50006.1"/>
    </source>
</evidence>
<evidence type="ECO:0000256" key="1">
    <source>
        <dbReference type="SAM" id="MobiDB-lite"/>
    </source>
</evidence>
<evidence type="ECO:0000313" key="3">
    <source>
        <dbReference type="Proteomes" id="UP000265631"/>
    </source>
</evidence>
<keyword evidence="3" id="KW-1185">Reference proteome</keyword>
<reference evidence="2 3" key="1">
    <citation type="journal article" date="2018" name="PLoS Pathog.">
        <title>Evolution of structural diversity of trichothecenes, a family of toxins produced by plant pathogenic and entomopathogenic fungi.</title>
        <authorList>
            <person name="Proctor R.H."/>
            <person name="McCormick S.P."/>
            <person name="Kim H.S."/>
            <person name="Cardoza R.E."/>
            <person name="Stanley A.M."/>
            <person name="Lindo L."/>
            <person name="Kelly A."/>
            <person name="Brown D.W."/>
            <person name="Lee T."/>
            <person name="Vaughan M.M."/>
            <person name="Alexander N.J."/>
            <person name="Busman M."/>
            <person name="Gutierrez S."/>
        </authorList>
    </citation>
    <scope>NUCLEOTIDE SEQUENCE [LARGE SCALE GENOMIC DNA]</scope>
    <source>
        <strain evidence="2 3">NRRL 13405</strain>
    </source>
</reference>
<protein>
    <submittedName>
        <fullName evidence="2">Uncharacterized protein</fullName>
    </submittedName>
</protein>
<feature type="region of interest" description="Disordered" evidence="1">
    <location>
        <begin position="160"/>
        <end position="214"/>
    </location>
</feature>
<feature type="compositionally biased region" description="Basic and acidic residues" evidence="1">
    <location>
        <begin position="1"/>
        <end position="15"/>
    </location>
</feature>
<dbReference type="AlphaFoldDB" id="A0A395MQ01"/>
<feature type="compositionally biased region" description="Polar residues" evidence="1">
    <location>
        <begin position="160"/>
        <end position="178"/>
    </location>
</feature>
<feature type="compositionally biased region" description="Basic and acidic residues" evidence="1">
    <location>
        <begin position="203"/>
        <end position="214"/>
    </location>
</feature>
<name>A0A395MQ01_9HYPO</name>
<feature type="region of interest" description="Disordered" evidence="1">
    <location>
        <begin position="1"/>
        <end position="74"/>
    </location>
</feature>
<proteinExistence type="predicted"/>
<comment type="caution">
    <text evidence="2">The sequence shown here is derived from an EMBL/GenBank/DDBJ whole genome shotgun (WGS) entry which is preliminary data.</text>
</comment>
<dbReference type="Proteomes" id="UP000265631">
    <property type="component" value="Unassembled WGS sequence"/>
</dbReference>
<organism evidence="2 3">
    <name type="scientific">Fusarium flagelliforme</name>
    <dbReference type="NCBI Taxonomy" id="2675880"/>
    <lineage>
        <taxon>Eukaryota</taxon>
        <taxon>Fungi</taxon>
        <taxon>Dikarya</taxon>
        <taxon>Ascomycota</taxon>
        <taxon>Pezizomycotina</taxon>
        <taxon>Sordariomycetes</taxon>
        <taxon>Hypocreomycetidae</taxon>
        <taxon>Hypocreales</taxon>
        <taxon>Nectriaceae</taxon>
        <taxon>Fusarium</taxon>
        <taxon>Fusarium incarnatum-equiseti species complex</taxon>
    </lineage>
</organism>
<feature type="compositionally biased region" description="Polar residues" evidence="1">
    <location>
        <begin position="49"/>
        <end position="74"/>
    </location>
</feature>
<gene>
    <name evidence="2" type="ORF">FIE12Z_5702</name>
</gene>
<dbReference type="OrthoDB" id="5088814at2759"/>
<dbReference type="EMBL" id="PXXK01000152">
    <property type="protein sequence ID" value="RFN50006.1"/>
    <property type="molecule type" value="Genomic_DNA"/>
</dbReference>
<accession>A0A395MQ01</accession>